<gene>
    <name evidence="1" type="ORF">HCT14_02620</name>
</gene>
<organism evidence="1 2">
    <name type="scientific">Entomospira entomophila</name>
    <dbReference type="NCBI Taxonomy" id="2719988"/>
    <lineage>
        <taxon>Bacteria</taxon>
        <taxon>Pseudomonadati</taxon>
        <taxon>Spirochaetota</taxon>
        <taxon>Spirochaetia</taxon>
        <taxon>Spirochaetales</taxon>
        <taxon>Spirochaetaceae</taxon>
        <taxon>Entomospira</taxon>
    </lineage>
</organism>
<accession>A0A968KR60</accession>
<dbReference type="AlphaFoldDB" id="A0A968KR60"/>
<dbReference type="Proteomes" id="UP000711995">
    <property type="component" value="Unassembled WGS sequence"/>
</dbReference>
<name>A0A968KR60_9SPIO</name>
<dbReference type="EMBL" id="JAATLJ010000001">
    <property type="protein sequence ID" value="NIZ40408.1"/>
    <property type="molecule type" value="Genomic_DNA"/>
</dbReference>
<sequence length="280" mass="31238">MRRIIIYLLCSISTGNILFAYDWPSADSQIIWNFGQRNDVGGIRKGLRLQTVQERIQSIDNGEILLIQDERSLLPSRSLSNIFVNHDDGLASVYTNIDVSYGMDLNAMPVRLGADGLRQYELYLYDMHQNQHVNPVLFLPLGRSGSRLIVERMIAVDTSGKEYLVYNGAVLPSGDVDVYVSSSSITPSGRRLAPMEVQLQVLGNPLAAIRFSAIAGDDGKAYLAEGSKPIWLKNLYNHQGMLHLVHTKLHVGQLNLVLKVTNIDGEMQESTMRVRVVNLN</sequence>
<evidence type="ECO:0000313" key="2">
    <source>
        <dbReference type="Proteomes" id="UP000711995"/>
    </source>
</evidence>
<evidence type="ECO:0000313" key="1">
    <source>
        <dbReference type="EMBL" id="NIZ40408.1"/>
    </source>
</evidence>
<comment type="caution">
    <text evidence="1">The sequence shown here is derived from an EMBL/GenBank/DDBJ whole genome shotgun (WGS) entry which is preliminary data.</text>
</comment>
<keyword evidence="2" id="KW-1185">Reference proteome</keyword>
<protein>
    <submittedName>
        <fullName evidence="1">Uncharacterized protein</fullName>
    </submittedName>
</protein>
<dbReference type="RefSeq" id="WP_167700008.1">
    <property type="nucleotide sequence ID" value="NZ_CP118174.1"/>
</dbReference>
<proteinExistence type="predicted"/>
<reference evidence="1 2" key="1">
    <citation type="submission" date="2020-03" db="EMBL/GenBank/DDBJ databases">
        <title>Spirochaetal bacteria isolated from arthropods constitute a novel genus Entomospira genus novum within the order Spirochaetales.</title>
        <authorList>
            <person name="Grana-Miraglia L."/>
            <person name="Sikutova S."/>
            <person name="Fingerle V."/>
            <person name="Sing A."/>
            <person name="Castillo-Ramirez S."/>
            <person name="Margos G."/>
            <person name="Rudolf I."/>
        </authorList>
    </citation>
    <scope>NUCLEOTIDE SEQUENCE [LARGE SCALE GENOMIC DNA]</scope>
    <source>
        <strain evidence="1 2">BR193</strain>
    </source>
</reference>